<dbReference type="OrthoDB" id="5848210at2759"/>
<comment type="caution">
    <text evidence="1">The sequence shown here is derived from an EMBL/GenBank/DDBJ whole genome shotgun (WGS) entry which is preliminary data.</text>
</comment>
<evidence type="ECO:0000313" key="1">
    <source>
        <dbReference type="EMBL" id="CAI5454029.1"/>
    </source>
</evidence>
<dbReference type="Proteomes" id="UP001152747">
    <property type="component" value="Unassembled WGS sequence"/>
</dbReference>
<sequence>MESPKQPRSSSGLTAGIMKTTMSLKRSFRFKKSDDNRMSFEHRSVVRLFSNSSTNSNGSRKTSVPSAVIASAPLMSAAVGDGLGAQLS</sequence>
<keyword evidence="2" id="KW-1185">Reference proteome</keyword>
<name>A0A9P1N8V2_9PELO</name>
<organism evidence="1 2">
    <name type="scientific">Caenorhabditis angaria</name>
    <dbReference type="NCBI Taxonomy" id="860376"/>
    <lineage>
        <taxon>Eukaryota</taxon>
        <taxon>Metazoa</taxon>
        <taxon>Ecdysozoa</taxon>
        <taxon>Nematoda</taxon>
        <taxon>Chromadorea</taxon>
        <taxon>Rhabditida</taxon>
        <taxon>Rhabditina</taxon>
        <taxon>Rhabditomorpha</taxon>
        <taxon>Rhabditoidea</taxon>
        <taxon>Rhabditidae</taxon>
        <taxon>Peloderinae</taxon>
        <taxon>Caenorhabditis</taxon>
    </lineage>
</organism>
<dbReference type="EMBL" id="CANHGI010000006">
    <property type="protein sequence ID" value="CAI5454029.1"/>
    <property type="molecule type" value="Genomic_DNA"/>
</dbReference>
<gene>
    <name evidence="1" type="ORF">CAMP_LOCUS16666</name>
</gene>
<accession>A0A9P1N8V2</accession>
<reference evidence="1" key="1">
    <citation type="submission" date="2022-11" db="EMBL/GenBank/DDBJ databases">
        <authorList>
            <person name="Kikuchi T."/>
        </authorList>
    </citation>
    <scope>NUCLEOTIDE SEQUENCE</scope>
    <source>
        <strain evidence="1">PS1010</strain>
    </source>
</reference>
<protein>
    <submittedName>
        <fullName evidence="1">Uncharacterized protein</fullName>
    </submittedName>
</protein>
<proteinExistence type="predicted"/>
<evidence type="ECO:0000313" key="2">
    <source>
        <dbReference type="Proteomes" id="UP001152747"/>
    </source>
</evidence>
<dbReference type="AlphaFoldDB" id="A0A9P1N8V2"/>